<dbReference type="Pfam" id="PF00091">
    <property type="entry name" value="Tubulin"/>
    <property type="match status" value="1"/>
</dbReference>
<evidence type="ECO:0000256" key="1">
    <source>
        <dbReference type="ARBA" id="ARBA00009690"/>
    </source>
</evidence>
<dbReference type="Gene3D" id="3.40.50.1440">
    <property type="entry name" value="Tubulin/FtsZ, GTPase domain"/>
    <property type="match status" value="1"/>
</dbReference>
<keyword evidence="4" id="KW-0963">Cytoplasm</keyword>
<comment type="subunit">
    <text evidence="4">Homodimer. Polymerizes to form a dynamic ring structure in a strictly GTP-dependent manner. Interacts directly with several other division proteins.</text>
</comment>
<evidence type="ECO:0000256" key="2">
    <source>
        <dbReference type="ARBA" id="ARBA00022741"/>
    </source>
</evidence>
<dbReference type="PROSITE" id="PS01135">
    <property type="entry name" value="FTSZ_2"/>
    <property type="match status" value="1"/>
</dbReference>
<feature type="binding site" evidence="4">
    <location>
        <position position="146"/>
    </location>
    <ligand>
        <name>GTP</name>
        <dbReference type="ChEBI" id="CHEBI:37565"/>
    </ligand>
</feature>
<dbReference type="SMART" id="SM00864">
    <property type="entry name" value="Tubulin"/>
    <property type="match status" value="1"/>
</dbReference>
<dbReference type="InterPro" id="IPR018316">
    <property type="entry name" value="Tubulin/FtsZ_2-layer-sand-dom"/>
</dbReference>
<evidence type="ECO:0000256" key="5">
    <source>
        <dbReference type="NCBIfam" id="TIGR00065"/>
    </source>
</evidence>
<dbReference type="SMART" id="SM00865">
    <property type="entry name" value="Tubulin_C"/>
    <property type="match status" value="1"/>
</dbReference>
<evidence type="ECO:0000256" key="4">
    <source>
        <dbReference type="HAMAP-Rule" id="MF_00909"/>
    </source>
</evidence>
<evidence type="ECO:0000313" key="10">
    <source>
        <dbReference type="EMBL" id="MDQ0421309.1"/>
    </source>
</evidence>
<keyword evidence="3 4" id="KW-0342">GTP-binding</keyword>
<name>A0ABU0G7K6_9HYPH</name>
<dbReference type="InterPro" id="IPR045061">
    <property type="entry name" value="FtsZ/CetZ"/>
</dbReference>
<evidence type="ECO:0000259" key="8">
    <source>
        <dbReference type="SMART" id="SM00864"/>
    </source>
</evidence>
<dbReference type="SUPFAM" id="SSF52490">
    <property type="entry name" value="Tubulin nucleotide-binding domain-like"/>
    <property type="match status" value="1"/>
</dbReference>
<dbReference type="PANTHER" id="PTHR30314">
    <property type="entry name" value="CELL DIVISION PROTEIN FTSZ-RELATED"/>
    <property type="match status" value="1"/>
</dbReference>
<dbReference type="NCBIfam" id="TIGR00065">
    <property type="entry name" value="ftsZ"/>
    <property type="match status" value="1"/>
</dbReference>
<keyword evidence="4 6" id="KW-0717">Septation</keyword>
<dbReference type="RefSeq" id="WP_307372924.1">
    <property type="nucleotide sequence ID" value="NZ_JAUSUW010000006.1"/>
</dbReference>
<dbReference type="PROSITE" id="PS01134">
    <property type="entry name" value="FTSZ_1"/>
    <property type="match status" value="1"/>
</dbReference>
<dbReference type="SUPFAM" id="SSF55307">
    <property type="entry name" value="Tubulin C-terminal domain-like"/>
    <property type="match status" value="1"/>
</dbReference>
<feature type="binding site" evidence="4">
    <location>
        <begin position="111"/>
        <end position="113"/>
    </location>
    <ligand>
        <name>GTP</name>
        <dbReference type="ChEBI" id="CHEBI:37565"/>
    </ligand>
</feature>
<feature type="binding site" evidence="4">
    <location>
        <position position="142"/>
    </location>
    <ligand>
        <name>GTP</name>
        <dbReference type="ChEBI" id="CHEBI:37565"/>
    </ligand>
</feature>
<reference evidence="10 11" key="1">
    <citation type="submission" date="2023-07" db="EMBL/GenBank/DDBJ databases">
        <title>Genomic Encyclopedia of Type Strains, Phase IV (KMG-IV): sequencing the most valuable type-strain genomes for metagenomic binning, comparative biology and taxonomic classification.</title>
        <authorList>
            <person name="Goeker M."/>
        </authorList>
    </citation>
    <scope>NUCLEOTIDE SEQUENCE [LARGE SCALE GENOMIC DNA]</scope>
    <source>
        <strain evidence="10 11">DSM 1111</strain>
    </source>
</reference>
<dbReference type="CDD" id="cd02201">
    <property type="entry name" value="FtsZ_type1"/>
    <property type="match status" value="1"/>
</dbReference>
<dbReference type="GO" id="GO:0051301">
    <property type="term" value="P:cell division"/>
    <property type="evidence" value="ECO:0007669"/>
    <property type="project" value="UniProtKB-KW"/>
</dbReference>
<feature type="binding site" evidence="4">
    <location>
        <position position="190"/>
    </location>
    <ligand>
        <name>GTP</name>
        <dbReference type="ChEBI" id="CHEBI:37565"/>
    </ligand>
</feature>
<comment type="subcellular location">
    <subcellularLocation>
        <location evidence="4">Cytoplasm</location>
    </subcellularLocation>
    <text evidence="4">Assembles at midcell at the inner surface of the cytoplasmic membrane.</text>
</comment>
<protein>
    <recommendedName>
        <fullName evidence="4 5">Cell division protein FtsZ</fullName>
    </recommendedName>
</protein>
<dbReference type="PANTHER" id="PTHR30314:SF3">
    <property type="entry name" value="MITOCHONDRIAL DIVISION PROTEIN FSZA"/>
    <property type="match status" value="1"/>
</dbReference>
<evidence type="ECO:0000256" key="3">
    <source>
        <dbReference type="ARBA" id="ARBA00023134"/>
    </source>
</evidence>
<evidence type="ECO:0000259" key="9">
    <source>
        <dbReference type="SMART" id="SM00865"/>
    </source>
</evidence>
<dbReference type="InterPro" id="IPR037103">
    <property type="entry name" value="Tubulin/FtsZ-like_C"/>
</dbReference>
<dbReference type="InterPro" id="IPR000158">
    <property type="entry name" value="Cell_div_FtsZ"/>
</dbReference>
<feature type="binding site" evidence="4">
    <location>
        <begin position="24"/>
        <end position="28"/>
    </location>
    <ligand>
        <name>GTP</name>
        <dbReference type="ChEBI" id="CHEBI:37565"/>
    </ligand>
</feature>
<dbReference type="InterPro" id="IPR036525">
    <property type="entry name" value="Tubulin/FtsZ_GTPase_sf"/>
</dbReference>
<gene>
    <name evidence="4" type="primary">ftsZ</name>
    <name evidence="10" type="ORF">J2045_002345</name>
</gene>
<comment type="function">
    <text evidence="4 6">Essential cell division protein that forms a contractile ring structure (Z ring) at the future cell division site. The regulation of the ring assembly controls the timing and the location of cell division. One of the functions of the FtsZ ring is to recruit other cell division proteins to the septum to produce a new cell wall between the dividing cells. Binds GTP and shows GTPase activity.</text>
</comment>
<dbReference type="InterPro" id="IPR020805">
    <property type="entry name" value="Cell_div_FtsZ_CS"/>
</dbReference>
<keyword evidence="2 4" id="KW-0547">Nucleotide-binding</keyword>
<evidence type="ECO:0000256" key="7">
    <source>
        <dbReference type="SAM" id="MobiDB-lite"/>
    </source>
</evidence>
<dbReference type="InterPro" id="IPR003008">
    <property type="entry name" value="Tubulin_FtsZ_GTPase"/>
</dbReference>
<dbReference type="HAMAP" id="MF_00909">
    <property type="entry name" value="FtsZ"/>
    <property type="match status" value="1"/>
</dbReference>
<evidence type="ECO:0000256" key="6">
    <source>
        <dbReference type="RuleBase" id="RU000631"/>
    </source>
</evidence>
<comment type="caution">
    <text evidence="10">The sequence shown here is derived from an EMBL/GenBank/DDBJ whole genome shotgun (WGS) entry which is preliminary data.</text>
</comment>
<evidence type="ECO:0000313" key="11">
    <source>
        <dbReference type="Proteomes" id="UP001238496"/>
    </source>
</evidence>
<keyword evidence="4 6" id="KW-0131">Cell cycle</keyword>
<keyword evidence="4 6" id="KW-0132">Cell division</keyword>
<organism evidence="10 11">
    <name type="scientific">Peteryoungia aggregata LMG 23059</name>
    <dbReference type="NCBI Taxonomy" id="1368425"/>
    <lineage>
        <taxon>Bacteria</taxon>
        <taxon>Pseudomonadati</taxon>
        <taxon>Pseudomonadota</taxon>
        <taxon>Alphaproteobacteria</taxon>
        <taxon>Hyphomicrobiales</taxon>
        <taxon>Rhizobiaceae</taxon>
        <taxon>Peteryoungia</taxon>
    </lineage>
</organism>
<dbReference type="Pfam" id="PF12327">
    <property type="entry name" value="FtsZ_C"/>
    <property type="match status" value="1"/>
</dbReference>
<comment type="similarity">
    <text evidence="1 4 6">Belongs to the FtsZ family.</text>
</comment>
<dbReference type="InterPro" id="IPR008280">
    <property type="entry name" value="Tub_FtsZ_C"/>
</dbReference>
<sequence length="581" mass="61187">MTIKLQKPDITELKPRITVFGVGGGGGNAVNNMITAGLQGVDFVVANTDAQALTMTKAERIIQLGVNVTEGLGAGSQPEVGRAAAEECIDEIIDHLNGTHMCFVTAGMGGGTGTGAAPVVAQAARNKGILTVGVVTKPFHFEGARRMRLAESGIEELQKSVDTLIVIPNQNLFRIANDRTTFADAFAMADQVLYSGVACITDLMVKEGLINLDFADVRSVMREMGRAMMGTGEASGDGRAMQAAEAAIANPLLDETSMKGAQGLLISITGGRDLTLFEVDEAATRIREEVDPDANIILGATFDEALEGIIRVSVVATGIDRAALASKGFEAAPLAKPAMRSSAAVAPAPAAYQPAMTQAPKPTMDPVADTIRSAEAAMERELEIAVARQPLSQPQAAPQQDFRPASRLFASPAPETIPAPQMMQPVAPAPVMSQPAPVMQQPAPVMQAPIAPAPVAAEPRMAAEPVRMPKVEDFPPVLRAEIDHRAQPAAPAVQDERGPMGLLKRITNSLGRQAEDEQVMGDMTGSAPAAASQQRRPLSAEASLYAPRRGQLDDHGRATPARATSEDDQLEIPAFLRRQTS</sequence>
<keyword evidence="11" id="KW-1185">Reference proteome</keyword>
<feature type="domain" description="Tubulin/FtsZ GTPase" evidence="8">
    <location>
        <begin position="16"/>
        <end position="208"/>
    </location>
</feature>
<dbReference type="NCBIfam" id="TIGR03483">
    <property type="entry name" value="FtsZ_alphas_C"/>
    <property type="match status" value="1"/>
</dbReference>
<proteinExistence type="inferred from homology"/>
<feature type="region of interest" description="Disordered" evidence="7">
    <location>
        <begin position="513"/>
        <end position="581"/>
    </location>
</feature>
<feature type="domain" description="Tubulin/FtsZ 2-layer sandwich" evidence="9">
    <location>
        <begin position="210"/>
        <end position="328"/>
    </location>
</feature>
<dbReference type="Gene3D" id="3.30.1330.20">
    <property type="entry name" value="Tubulin/FtsZ, C-terminal domain"/>
    <property type="match status" value="1"/>
</dbReference>
<dbReference type="InterPro" id="IPR017844">
    <property type="entry name" value="Cell_div_FtsZ_C"/>
</dbReference>
<dbReference type="InterPro" id="IPR024757">
    <property type="entry name" value="FtsZ_C"/>
</dbReference>
<dbReference type="PRINTS" id="PR00423">
    <property type="entry name" value="CELLDVISFTSZ"/>
</dbReference>
<dbReference type="EMBL" id="JAUSUW010000006">
    <property type="protein sequence ID" value="MDQ0421309.1"/>
    <property type="molecule type" value="Genomic_DNA"/>
</dbReference>
<dbReference type="Proteomes" id="UP001238496">
    <property type="component" value="Unassembled WGS sequence"/>
</dbReference>
<accession>A0ABU0G7K6</accession>